<name>A0A2U2BS58_9PROT</name>
<evidence type="ECO:0000256" key="3">
    <source>
        <dbReference type="ARBA" id="ARBA00022741"/>
    </source>
</evidence>
<dbReference type="PANTHER" id="PTHR24221">
    <property type="entry name" value="ATP-BINDING CASSETTE SUB-FAMILY B"/>
    <property type="match status" value="1"/>
</dbReference>
<feature type="transmembrane region" description="Helical" evidence="7">
    <location>
        <begin position="246"/>
        <end position="273"/>
    </location>
</feature>
<dbReference type="InterPro" id="IPR017871">
    <property type="entry name" value="ABC_transporter-like_CS"/>
</dbReference>
<evidence type="ECO:0000313" key="11">
    <source>
        <dbReference type="Proteomes" id="UP000245168"/>
    </source>
</evidence>
<evidence type="ECO:0000313" key="10">
    <source>
        <dbReference type="EMBL" id="PWE16857.1"/>
    </source>
</evidence>
<proteinExistence type="predicted"/>
<dbReference type="SUPFAM" id="SSF90123">
    <property type="entry name" value="ABC transporter transmembrane region"/>
    <property type="match status" value="1"/>
</dbReference>
<dbReference type="GO" id="GO:0034040">
    <property type="term" value="F:ATPase-coupled lipid transmembrane transporter activity"/>
    <property type="evidence" value="ECO:0007669"/>
    <property type="project" value="TreeGrafter"/>
</dbReference>
<evidence type="ECO:0000259" key="9">
    <source>
        <dbReference type="PROSITE" id="PS50929"/>
    </source>
</evidence>
<dbReference type="SMART" id="SM00382">
    <property type="entry name" value="AAA"/>
    <property type="match status" value="1"/>
</dbReference>
<evidence type="ECO:0000259" key="8">
    <source>
        <dbReference type="PROSITE" id="PS50893"/>
    </source>
</evidence>
<dbReference type="InterPro" id="IPR003439">
    <property type="entry name" value="ABC_transporter-like_ATP-bd"/>
</dbReference>
<dbReference type="Pfam" id="PF00664">
    <property type="entry name" value="ABC_membrane"/>
    <property type="match status" value="1"/>
</dbReference>
<keyword evidence="3" id="KW-0547">Nucleotide-binding</keyword>
<feature type="transmembrane region" description="Helical" evidence="7">
    <location>
        <begin position="143"/>
        <end position="162"/>
    </location>
</feature>
<dbReference type="RefSeq" id="WP_109253580.1">
    <property type="nucleotide sequence ID" value="NZ_QEXV01000005.1"/>
</dbReference>
<dbReference type="InterPro" id="IPR011527">
    <property type="entry name" value="ABC1_TM_dom"/>
</dbReference>
<accession>A0A2U2BS58</accession>
<feature type="transmembrane region" description="Helical" evidence="7">
    <location>
        <begin position="63"/>
        <end position="80"/>
    </location>
</feature>
<dbReference type="NCBIfam" id="TIGR02857">
    <property type="entry name" value="CydD"/>
    <property type="match status" value="1"/>
</dbReference>
<dbReference type="GO" id="GO:0005524">
    <property type="term" value="F:ATP binding"/>
    <property type="evidence" value="ECO:0007669"/>
    <property type="project" value="UniProtKB-KW"/>
</dbReference>
<gene>
    <name evidence="10" type="primary">cydD</name>
    <name evidence="10" type="ORF">DDZ18_11755</name>
</gene>
<dbReference type="Pfam" id="PF00005">
    <property type="entry name" value="ABC_tran"/>
    <property type="match status" value="1"/>
</dbReference>
<dbReference type="Gene3D" id="3.40.50.300">
    <property type="entry name" value="P-loop containing nucleotide triphosphate hydrolases"/>
    <property type="match status" value="1"/>
</dbReference>
<dbReference type="PROSITE" id="PS50893">
    <property type="entry name" value="ABC_TRANSPORTER_2"/>
    <property type="match status" value="1"/>
</dbReference>
<keyword evidence="4" id="KW-0067">ATP-binding</keyword>
<dbReference type="GO" id="GO:0016887">
    <property type="term" value="F:ATP hydrolysis activity"/>
    <property type="evidence" value="ECO:0007669"/>
    <property type="project" value="InterPro"/>
</dbReference>
<dbReference type="PROSITE" id="PS50929">
    <property type="entry name" value="ABC_TM1F"/>
    <property type="match status" value="1"/>
</dbReference>
<keyword evidence="6 7" id="KW-0472">Membrane</keyword>
<evidence type="ECO:0000256" key="5">
    <source>
        <dbReference type="ARBA" id="ARBA00022989"/>
    </source>
</evidence>
<dbReference type="InterPro" id="IPR039421">
    <property type="entry name" value="Type_1_exporter"/>
</dbReference>
<dbReference type="InterPro" id="IPR003593">
    <property type="entry name" value="AAA+_ATPase"/>
</dbReference>
<organism evidence="10 11">
    <name type="scientific">Marinicauda salina</name>
    <dbReference type="NCBI Taxonomy" id="2135793"/>
    <lineage>
        <taxon>Bacteria</taxon>
        <taxon>Pseudomonadati</taxon>
        <taxon>Pseudomonadota</taxon>
        <taxon>Alphaproteobacteria</taxon>
        <taxon>Maricaulales</taxon>
        <taxon>Maricaulaceae</taxon>
        <taxon>Marinicauda</taxon>
    </lineage>
</organism>
<reference evidence="11" key="1">
    <citation type="submission" date="2018-05" db="EMBL/GenBank/DDBJ databases">
        <authorList>
            <person name="Liu B.-T."/>
        </authorList>
    </citation>
    <scope>NUCLEOTIDE SEQUENCE [LARGE SCALE GENOMIC DNA]</scope>
    <source>
        <strain evidence="11">WD6-1</strain>
    </source>
</reference>
<protein>
    <submittedName>
        <fullName evidence="10">Thiol reductant ABC exporter subunit CydD</fullName>
    </submittedName>
</protein>
<evidence type="ECO:0000256" key="2">
    <source>
        <dbReference type="ARBA" id="ARBA00022692"/>
    </source>
</evidence>
<feature type="domain" description="ABC transporter" evidence="8">
    <location>
        <begin position="347"/>
        <end position="557"/>
    </location>
</feature>
<feature type="domain" description="ABC transmembrane type-1" evidence="9">
    <location>
        <begin position="31"/>
        <end position="316"/>
    </location>
</feature>
<keyword evidence="5 7" id="KW-1133">Transmembrane helix</keyword>
<evidence type="ECO:0000256" key="1">
    <source>
        <dbReference type="ARBA" id="ARBA00004651"/>
    </source>
</evidence>
<dbReference type="EMBL" id="QEXV01000005">
    <property type="protein sequence ID" value="PWE16857.1"/>
    <property type="molecule type" value="Genomic_DNA"/>
</dbReference>
<dbReference type="InterPro" id="IPR014216">
    <property type="entry name" value="ABC_transptr_CydD"/>
</dbReference>
<evidence type="ECO:0000256" key="4">
    <source>
        <dbReference type="ARBA" id="ARBA00022840"/>
    </source>
</evidence>
<dbReference type="SUPFAM" id="SSF52540">
    <property type="entry name" value="P-loop containing nucleoside triphosphate hydrolases"/>
    <property type="match status" value="1"/>
</dbReference>
<dbReference type="PANTHER" id="PTHR24221:SF261">
    <property type="entry name" value="GLUTATHIONE_L-CYSTEINE TRANSPORT SYSTEM ATP-BINDING_PERMEASE PROTEIN CYDD"/>
    <property type="match status" value="1"/>
</dbReference>
<dbReference type="PROSITE" id="PS00211">
    <property type="entry name" value="ABC_TRANSPORTER_1"/>
    <property type="match status" value="1"/>
</dbReference>
<dbReference type="CDD" id="cd18584">
    <property type="entry name" value="ABC_6TM_AarD_CydD"/>
    <property type="match status" value="1"/>
</dbReference>
<sequence length="557" mass="57928">MTPESPPQSDKRALARRLAEWGRAGAAMSHAASALGIAQYALFIGFAWGAANALANLAGGGPVGPWLAAAAGFALVRAAAQAGETRLGVEASARVRADVRRRAAAGLSRRGPAWAERAETGETASALVDAVEKLDGYFGRYRPLMPVVAIAPFVILAAAFPASRIVAAIFLVTAPFLILFMALVGAGAAAASRDQLTVLSRLAGRFNDRLQALETLNAFNAAEREAKGLAAAADDFRRRTMKVLRLAFLSSGILEFFAALAVAATAVYVGFSLLGELPFNAGETVTLRTGVFVLILAPEFYMPLRRLSAAYHDRADAEAAAEALAPLFEDVDETPAAPPRLTAAPAVVFEQAGSVYADGRRGLAPLSFTAEAGAITALWGASGAGKSTALKLMMGYAPLSEGRILIDGEALAAPLIGEAAWIAQRPRVFHGGLADNITLFDPDIPVARVRAAAEAAGVTDFADSLPDGLETRVGDRGYGLSGGQAQRVALARALAADMKLLLLDEPTAHLDGEAEARFLDALRRAASGRTVIIATHSPAVRAVCDAVIDLEARKAAA</sequence>
<dbReference type="OrthoDB" id="9806127at2"/>
<dbReference type="GO" id="GO:0140359">
    <property type="term" value="F:ABC-type transporter activity"/>
    <property type="evidence" value="ECO:0007669"/>
    <property type="project" value="InterPro"/>
</dbReference>
<keyword evidence="11" id="KW-1185">Reference proteome</keyword>
<dbReference type="InterPro" id="IPR036640">
    <property type="entry name" value="ABC1_TM_sf"/>
</dbReference>
<dbReference type="Proteomes" id="UP000245168">
    <property type="component" value="Unassembled WGS sequence"/>
</dbReference>
<evidence type="ECO:0000256" key="6">
    <source>
        <dbReference type="ARBA" id="ARBA00023136"/>
    </source>
</evidence>
<dbReference type="AlphaFoldDB" id="A0A2U2BS58"/>
<keyword evidence="2 7" id="KW-0812">Transmembrane</keyword>
<comment type="caution">
    <text evidence="10">The sequence shown here is derived from an EMBL/GenBank/DDBJ whole genome shotgun (WGS) entry which is preliminary data.</text>
</comment>
<comment type="subcellular location">
    <subcellularLocation>
        <location evidence="1">Cell membrane</location>
        <topology evidence="1">Multi-pass membrane protein</topology>
    </subcellularLocation>
</comment>
<dbReference type="InterPro" id="IPR027417">
    <property type="entry name" value="P-loop_NTPase"/>
</dbReference>
<dbReference type="GO" id="GO:0042883">
    <property type="term" value="P:cysteine transport"/>
    <property type="evidence" value="ECO:0007669"/>
    <property type="project" value="InterPro"/>
</dbReference>
<feature type="transmembrane region" description="Helical" evidence="7">
    <location>
        <begin position="21"/>
        <end position="51"/>
    </location>
</feature>
<evidence type="ECO:0000256" key="7">
    <source>
        <dbReference type="SAM" id="Phobius"/>
    </source>
</evidence>
<dbReference type="GO" id="GO:0005886">
    <property type="term" value="C:plasma membrane"/>
    <property type="evidence" value="ECO:0007669"/>
    <property type="project" value="UniProtKB-SubCell"/>
</dbReference>
<feature type="transmembrane region" description="Helical" evidence="7">
    <location>
        <begin position="168"/>
        <end position="191"/>
    </location>
</feature>
<dbReference type="Gene3D" id="1.20.1560.10">
    <property type="entry name" value="ABC transporter type 1, transmembrane domain"/>
    <property type="match status" value="1"/>
</dbReference>